<gene>
    <name evidence="1" type="ORF">ACMD2_09458</name>
</gene>
<accession>A0A199VQ18</accession>
<sequence length="106" mass="11659">MADLATATSVHPRFERMIREALDEMCAALKAVDGGAAFKEDVIYPLQRAGAFTSTSGICSFTPMTEPKRSAHFAKRGNFASSMSLILDIFSIIFTQPRKLPKVMSR</sequence>
<evidence type="ECO:0000313" key="1">
    <source>
        <dbReference type="EMBL" id="OAY79108.1"/>
    </source>
</evidence>
<reference evidence="1 2" key="1">
    <citation type="journal article" date="2016" name="DNA Res.">
        <title>The draft genome of MD-2 pineapple using hybrid error correction of long reads.</title>
        <authorList>
            <person name="Redwan R.M."/>
            <person name="Saidin A."/>
            <person name="Kumar S.V."/>
        </authorList>
    </citation>
    <scope>NUCLEOTIDE SEQUENCE [LARGE SCALE GENOMIC DNA]</scope>
    <source>
        <strain evidence="2">cv. MD2</strain>
        <tissue evidence="1">Leaf</tissue>
    </source>
</reference>
<protein>
    <submittedName>
        <fullName evidence="1">Oxygen-dependent coproporphyrinogen-III oxidase, chloroplastic</fullName>
    </submittedName>
</protein>
<dbReference type="AlphaFoldDB" id="A0A199VQ18"/>
<evidence type="ECO:0000313" key="2">
    <source>
        <dbReference type="Proteomes" id="UP000092600"/>
    </source>
</evidence>
<dbReference type="EMBL" id="LSRQ01001133">
    <property type="protein sequence ID" value="OAY79108.1"/>
    <property type="molecule type" value="Genomic_DNA"/>
</dbReference>
<dbReference type="Proteomes" id="UP000092600">
    <property type="component" value="Unassembled WGS sequence"/>
</dbReference>
<comment type="caution">
    <text evidence="1">The sequence shown here is derived from an EMBL/GenBank/DDBJ whole genome shotgun (WGS) entry which is preliminary data.</text>
</comment>
<proteinExistence type="predicted"/>
<name>A0A199VQ18_ANACO</name>
<organism evidence="1 2">
    <name type="scientific">Ananas comosus</name>
    <name type="common">Pineapple</name>
    <name type="synonym">Ananas ananas</name>
    <dbReference type="NCBI Taxonomy" id="4615"/>
    <lineage>
        <taxon>Eukaryota</taxon>
        <taxon>Viridiplantae</taxon>
        <taxon>Streptophyta</taxon>
        <taxon>Embryophyta</taxon>
        <taxon>Tracheophyta</taxon>
        <taxon>Spermatophyta</taxon>
        <taxon>Magnoliopsida</taxon>
        <taxon>Liliopsida</taxon>
        <taxon>Poales</taxon>
        <taxon>Bromeliaceae</taxon>
        <taxon>Bromelioideae</taxon>
        <taxon>Ananas</taxon>
    </lineage>
</organism>